<sequence length="341" mass="36263">MRRGAVTRGRRRGSNLSGLGPGKRKERARPKSPSVSLLVPTPSTRATTNSDGEQSTGAAAMARRRKRGRLEGKELGFKVGGNVGLGTDLGRSRRELALGGHGQSGDREDDAGGGKGEKGGGERGLPFCRFGKKEEGSGGDAAEGGGALPPSLGGLRAEWRGRAVTTAMTAGGLERRDDTGDRRVQRLTAAATGRSATRHARAACNGRRPRGRAHANTARGNGSEGAEREDFARRGRLTQARQSEERGRGRSARRLTRTRAGGAEEEEHSARLFAHARAARGRGGAELSGGGERSAPGRGEGRGRGGDGPGGNRPIDPRGRQNRLLRRNLIWKDWIRDWTRR</sequence>
<reference evidence="3" key="1">
    <citation type="journal article" date="2005" name="Nature">
        <title>The map-based sequence of the rice genome.</title>
        <authorList>
            <consortium name="International rice genome sequencing project (IRGSP)"/>
            <person name="Matsumoto T."/>
            <person name="Wu J."/>
            <person name="Kanamori H."/>
            <person name="Katayose Y."/>
            <person name="Fujisawa M."/>
            <person name="Namiki N."/>
            <person name="Mizuno H."/>
            <person name="Yamamoto K."/>
            <person name="Antonio B.A."/>
            <person name="Baba T."/>
            <person name="Sakata K."/>
            <person name="Nagamura Y."/>
            <person name="Aoki H."/>
            <person name="Arikawa K."/>
            <person name="Arita K."/>
            <person name="Bito T."/>
            <person name="Chiden Y."/>
            <person name="Fujitsuka N."/>
            <person name="Fukunaka R."/>
            <person name="Hamada M."/>
            <person name="Harada C."/>
            <person name="Hayashi A."/>
            <person name="Hijishita S."/>
            <person name="Honda M."/>
            <person name="Hosokawa S."/>
            <person name="Ichikawa Y."/>
            <person name="Idonuma A."/>
            <person name="Iijima M."/>
            <person name="Ikeda M."/>
            <person name="Ikeno M."/>
            <person name="Ito K."/>
            <person name="Ito S."/>
            <person name="Ito T."/>
            <person name="Ito Y."/>
            <person name="Ito Y."/>
            <person name="Iwabuchi A."/>
            <person name="Kamiya K."/>
            <person name="Karasawa W."/>
            <person name="Kurita K."/>
            <person name="Katagiri S."/>
            <person name="Kikuta A."/>
            <person name="Kobayashi H."/>
            <person name="Kobayashi N."/>
            <person name="Machita K."/>
            <person name="Maehara T."/>
            <person name="Masukawa M."/>
            <person name="Mizubayashi T."/>
            <person name="Mukai Y."/>
            <person name="Nagasaki H."/>
            <person name="Nagata Y."/>
            <person name="Naito S."/>
            <person name="Nakashima M."/>
            <person name="Nakama Y."/>
            <person name="Nakamichi Y."/>
            <person name="Nakamura M."/>
            <person name="Meguro A."/>
            <person name="Negishi M."/>
            <person name="Ohta I."/>
            <person name="Ohta T."/>
            <person name="Okamoto M."/>
            <person name="Ono N."/>
            <person name="Saji S."/>
            <person name="Sakaguchi M."/>
            <person name="Sakai K."/>
            <person name="Shibata M."/>
            <person name="Shimokawa T."/>
            <person name="Song J."/>
            <person name="Takazaki Y."/>
            <person name="Terasawa K."/>
            <person name="Tsugane M."/>
            <person name="Tsuji K."/>
            <person name="Ueda S."/>
            <person name="Waki K."/>
            <person name="Yamagata H."/>
            <person name="Yamamoto M."/>
            <person name="Yamamoto S."/>
            <person name="Yamane H."/>
            <person name="Yoshiki S."/>
            <person name="Yoshihara R."/>
            <person name="Yukawa K."/>
            <person name="Zhong H."/>
            <person name="Yano M."/>
            <person name="Yuan Q."/>
            <person name="Ouyang S."/>
            <person name="Liu J."/>
            <person name="Jones K.M."/>
            <person name="Gansberger K."/>
            <person name="Moffat K."/>
            <person name="Hill J."/>
            <person name="Bera J."/>
            <person name="Fadrosh D."/>
            <person name="Jin S."/>
            <person name="Johri S."/>
            <person name="Kim M."/>
            <person name="Overton L."/>
            <person name="Reardon M."/>
            <person name="Tsitrin T."/>
            <person name="Vuong H."/>
            <person name="Weaver B."/>
            <person name="Ciecko A."/>
            <person name="Tallon L."/>
            <person name="Jackson J."/>
            <person name="Pai G."/>
            <person name="Aken S.V."/>
            <person name="Utterback T."/>
            <person name="Reidmuller S."/>
            <person name="Feldblyum T."/>
            <person name="Hsiao J."/>
            <person name="Zismann V."/>
            <person name="Iobst S."/>
            <person name="de Vazeille A.R."/>
            <person name="Buell C.R."/>
            <person name="Ying K."/>
            <person name="Li Y."/>
            <person name="Lu T."/>
            <person name="Huang Y."/>
            <person name="Zhao Q."/>
            <person name="Feng Q."/>
            <person name="Zhang L."/>
            <person name="Zhu J."/>
            <person name="Weng Q."/>
            <person name="Mu J."/>
            <person name="Lu Y."/>
            <person name="Fan D."/>
            <person name="Liu Y."/>
            <person name="Guan J."/>
            <person name="Zhang Y."/>
            <person name="Yu S."/>
            <person name="Liu X."/>
            <person name="Zhang Y."/>
            <person name="Hong G."/>
            <person name="Han B."/>
            <person name="Choisne N."/>
            <person name="Demange N."/>
            <person name="Orjeda G."/>
            <person name="Samain S."/>
            <person name="Cattolico L."/>
            <person name="Pelletier E."/>
            <person name="Couloux A."/>
            <person name="Segurens B."/>
            <person name="Wincker P."/>
            <person name="D'Hont A."/>
            <person name="Scarpelli C."/>
            <person name="Weissenbach J."/>
            <person name="Salanoubat M."/>
            <person name="Quetier F."/>
            <person name="Yu Y."/>
            <person name="Kim H.R."/>
            <person name="Rambo T."/>
            <person name="Currie J."/>
            <person name="Collura K."/>
            <person name="Luo M."/>
            <person name="Yang T."/>
            <person name="Ammiraju J.S.S."/>
            <person name="Engler F."/>
            <person name="Soderlund C."/>
            <person name="Wing R.A."/>
            <person name="Palmer L.E."/>
            <person name="de la Bastide M."/>
            <person name="Spiegel L."/>
            <person name="Nascimento L."/>
            <person name="Zutavern T."/>
            <person name="O'Shaughnessy A."/>
            <person name="Dike S."/>
            <person name="Dedhia N."/>
            <person name="Preston R."/>
            <person name="Balija V."/>
            <person name="McCombie W.R."/>
            <person name="Chow T."/>
            <person name="Chen H."/>
            <person name="Chung M."/>
            <person name="Chen C."/>
            <person name="Shaw J."/>
            <person name="Wu H."/>
            <person name="Hsiao K."/>
            <person name="Chao Y."/>
            <person name="Chu M."/>
            <person name="Cheng C."/>
            <person name="Hour A."/>
            <person name="Lee P."/>
            <person name="Lin S."/>
            <person name="Lin Y."/>
            <person name="Liou J."/>
            <person name="Liu S."/>
            <person name="Hsing Y."/>
            <person name="Raghuvanshi S."/>
            <person name="Mohanty A."/>
            <person name="Bharti A.K."/>
            <person name="Gaur A."/>
            <person name="Gupta V."/>
            <person name="Kumar D."/>
            <person name="Ravi V."/>
            <person name="Vij S."/>
            <person name="Kapur A."/>
            <person name="Khurana P."/>
            <person name="Khurana P."/>
            <person name="Khurana J.P."/>
            <person name="Tyagi A.K."/>
            <person name="Gaikwad K."/>
            <person name="Singh A."/>
            <person name="Dalal V."/>
            <person name="Srivastava S."/>
            <person name="Dixit A."/>
            <person name="Pal A.K."/>
            <person name="Ghazi I.A."/>
            <person name="Yadav M."/>
            <person name="Pandit A."/>
            <person name="Bhargava A."/>
            <person name="Sureshbabu K."/>
            <person name="Batra K."/>
            <person name="Sharma T.R."/>
            <person name="Mohapatra T."/>
            <person name="Singh N.K."/>
            <person name="Messing J."/>
            <person name="Nelson A.B."/>
            <person name="Fuks G."/>
            <person name="Kavchok S."/>
            <person name="Keizer G."/>
            <person name="Linton E."/>
            <person name="Llaca V."/>
            <person name="Song R."/>
            <person name="Tanyolac B."/>
            <person name="Young S."/>
            <person name="Ho-Il K."/>
            <person name="Hahn J.H."/>
            <person name="Sangsakoo G."/>
            <person name="Vanavichit A."/>
            <person name="de Mattos Luiz.A.T."/>
            <person name="Zimmer P.D."/>
            <person name="Malone G."/>
            <person name="Dellagostin O."/>
            <person name="de Oliveira A.C."/>
            <person name="Bevan M."/>
            <person name="Bancroft I."/>
            <person name="Minx P."/>
            <person name="Cordum H."/>
            <person name="Wilson R."/>
            <person name="Cheng Z."/>
            <person name="Jin W."/>
            <person name="Jiang J."/>
            <person name="Leong S.A."/>
            <person name="Iwama H."/>
            <person name="Gojobori T."/>
            <person name="Itoh T."/>
            <person name="Niimura Y."/>
            <person name="Fujii Y."/>
            <person name="Habara T."/>
            <person name="Sakai H."/>
            <person name="Sato Y."/>
            <person name="Wilson G."/>
            <person name="Kumar K."/>
            <person name="McCouch S."/>
            <person name="Juretic N."/>
            <person name="Hoen D."/>
            <person name="Wright S."/>
            <person name="Bruskiewich R."/>
            <person name="Bureau T."/>
            <person name="Miyao A."/>
            <person name="Hirochika H."/>
            <person name="Nishikawa T."/>
            <person name="Kadowaki K."/>
            <person name="Sugiura M."/>
            <person name="Burr B."/>
            <person name="Sasaki T."/>
        </authorList>
    </citation>
    <scope>NUCLEOTIDE SEQUENCE [LARGE SCALE GENOMIC DNA]</scope>
    <source>
        <strain evidence="3">cv. Nipponbare</strain>
    </source>
</reference>
<feature type="region of interest" description="Disordered" evidence="1">
    <location>
        <begin position="1"/>
        <end position="322"/>
    </location>
</feature>
<accession>Q688G1</accession>
<feature type="compositionally biased region" description="Basic residues" evidence="1">
    <location>
        <begin position="196"/>
        <end position="213"/>
    </location>
</feature>
<gene>
    <name evidence="2" type="ORF">OSJNBa0039A21.13</name>
</gene>
<evidence type="ECO:0000313" key="3">
    <source>
        <dbReference type="Proteomes" id="UP000000763"/>
    </source>
</evidence>
<feature type="compositionally biased region" description="Gly residues" evidence="1">
    <location>
        <begin position="281"/>
        <end position="292"/>
    </location>
</feature>
<protein>
    <recommendedName>
        <fullName evidence="4">Epstein-Barr virus EBNA-1-like protein</fullName>
    </recommendedName>
</protein>
<feature type="compositionally biased region" description="Low complexity" evidence="1">
    <location>
        <begin position="31"/>
        <end position="44"/>
    </location>
</feature>
<dbReference type="Proteomes" id="UP000000763">
    <property type="component" value="Chromosome 5"/>
</dbReference>
<evidence type="ECO:0000256" key="1">
    <source>
        <dbReference type="SAM" id="MobiDB-lite"/>
    </source>
</evidence>
<evidence type="ECO:0000313" key="2">
    <source>
        <dbReference type="EMBL" id="AAU10737.1"/>
    </source>
</evidence>
<feature type="compositionally biased region" description="Polar residues" evidence="1">
    <location>
        <begin position="45"/>
        <end position="56"/>
    </location>
</feature>
<feature type="compositionally biased region" description="Basic residues" evidence="1">
    <location>
        <begin position="1"/>
        <end position="13"/>
    </location>
</feature>
<feature type="compositionally biased region" description="Basic and acidic residues" evidence="1">
    <location>
        <begin position="173"/>
        <end position="184"/>
    </location>
</feature>
<dbReference type="AlphaFoldDB" id="Q688G1"/>
<dbReference type="EMBL" id="AC136218">
    <property type="protein sequence ID" value="AAU10737.1"/>
    <property type="molecule type" value="Genomic_DNA"/>
</dbReference>
<proteinExistence type="predicted"/>
<organism evidence="2 3">
    <name type="scientific">Oryza sativa subsp. japonica</name>
    <name type="common">Rice</name>
    <dbReference type="NCBI Taxonomy" id="39947"/>
    <lineage>
        <taxon>Eukaryota</taxon>
        <taxon>Viridiplantae</taxon>
        <taxon>Streptophyta</taxon>
        <taxon>Embryophyta</taxon>
        <taxon>Tracheophyta</taxon>
        <taxon>Spermatophyta</taxon>
        <taxon>Magnoliopsida</taxon>
        <taxon>Liliopsida</taxon>
        <taxon>Poales</taxon>
        <taxon>Poaceae</taxon>
        <taxon>BOP clade</taxon>
        <taxon>Oryzoideae</taxon>
        <taxon>Oryzeae</taxon>
        <taxon>Oryzinae</taxon>
        <taxon>Oryza</taxon>
        <taxon>Oryza sativa</taxon>
    </lineage>
</organism>
<reference evidence="3" key="2">
    <citation type="journal article" date="2008" name="Nucleic Acids Res.">
        <title>The rice annotation project database (RAP-DB): 2008 update.</title>
        <authorList>
            <consortium name="The rice annotation project (RAP)"/>
        </authorList>
    </citation>
    <scope>GENOME REANNOTATION</scope>
    <source>
        <strain evidence="3">cv. Nipponbare</strain>
    </source>
</reference>
<feature type="compositionally biased region" description="Basic and acidic residues" evidence="1">
    <location>
        <begin position="104"/>
        <end position="121"/>
    </location>
</feature>
<feature type="compositionally biased region" description="Gly residues" evidence="1">
    <location>
        <begin position="138"/>
        <end position="147"/>
    </location>
</feature>
<evidence type="ECO:0008006" key="4">
    <source>
        <dbReference type="Google" id="ProtNLM"/>
    </source>
</evidence>
<name>Q688G1_ORYSJ</name>